<evidence type="ECO:0000313" key="1">
    <source>
        <dbReference type="EMBL" id="KAH7685888.1"/>
    </source>
</evidence>
<comment type="caution">
    <text evidence="1">The sequence shown here is derived from an EMBL/GenBank/DDBJ whole genome shotgun (WGS) entry which is preliminary data.</text>
</comment>
<dbReference type="Proteomes" id="UP000827976">
    <property type="component" value="Chromosome 4"/>
</dbReference>
<keyword evidence="1" id="KW-0378">Hydrolase</keyword>
<sequence length="779" mass="84938">MSPPFHVLLLFIIIFFFSSSSIIKCVIHDHDDYLLSIADNRTFFQTYIVHVDPPNDNVELLGEEEQQKWYESFLPNTTLDSGEPRLLYSYRHVISGFAAKLTLEELQEMERIPGFLLALEDKKNTLGTTHAPDFLGLSQWNSLWQSSNEGQGVIIGIADSGIRHTHVSFKDDGTMPDPPMKWRGCCQYVTPNCDPWSPSKCNNKLIGARAVGSIGSPDDETGHGTHVASTAGGSRVYNAGVLGQARGVAVGMAPRAHLAMYKICTANKDHENECTDRDIFGGIDQAINDGVDVLSLSIDTPKDHMEEDSVVKSTFAGVEKGILASACAGNGGKFPSRLANDVPWILTVGASSMDRVVKATVKLGNGMELEGQSAYQPSSFLSSTMLELIYPGEIIKNDFNRACKSASLNFFDLKGKIVVCETWLTSDIAKSEAVKKHGGAAMILLSQSWDGFTTFSEAHVIPTAHLNHVDSLKVVSYFRTEANPTATIIFGGTKEGVRRSPAVGSFSSRGPSLRNGGILKPDIIGPGIDILAAWNKQVGPDPSGSDDSAFNFAHGCSMATPMLAGIIALLKSTHTDWSPAMIKSAIMTTAHTTDRTGQPIADEKSNTYDKASFFAMGAGHVDPTRANDPGLVYNTTLEDYFGYLCSLKQLSDFSIGIITRRRAFHCADYVKIEPEQLNYPSISVSMNNALVKKITRTVINVGQSNSVYKVEIDDPEGVSLKVDPESLTFSQMYEEKSFTVSFNAKIPHPFKGEYSEGQLVWKSTGLKEYAVRSPISVQF</sequence>
<accession>A0ACB7WD73</accession>
<evidence type="ECO:0000313" key="2">
    <source>
        <dbReference type="Proteomes" id="UP000827976"/>
    </source>
</evidence>
<dbReference type="EC" id="3.4.21.25" evidence="1"/>
<reference evidence="2" key="1">
    <citation type="journal article" date="2022" name="Nat. Commun.">
        <title>Chromosome evolution and the genetic basis of agronomically important traits in greater yam.</title>
        <authorList>
            <person name="Bredeson J.V."/>
            <person name="Lyons J.B."/>
            <person name="Oniyinde I.O."/>
            <person name="Okereke N.R."/>
            <person name="Kolade O."/>
            <person name="Nnabue I."/>
            <person name="Nwadili C.O."/>
            <person name="Hribova E."/>
            <person name="Parker M."/>
            <person name="Nwogha J."/>
            <person name="Shu S."/>
            <person name="Carlson J."/>
            <person name="Kariba R."/>
            <person name="Muthemba S."/>
            <person name="Knop K."/>
            <person name="Barton G.J."/>
            <person name="Sherwood A.V."/>
            <person name="Lopez-Montes A."/>
            <person name="Asiedu R."/>
            <person name="Jamnadass R."/>
            <person name="Muchugi A."/>
            <person name="Goodstein D."/>
            <person name="Egesi C.N."/>
            <person name="Featherston J."/>
            <person name="Asfaw A."/>
            <person name="Simpson G.G."/>
            <person name="Dolezel J."/>
            <person name="Hendre P.S."/>
            <person name="Van Deynze A."/>
            <person name="Kumar P.L."/>
            <person name="Obidiegwu J.E."/>
            <person name="Bhattacharjee R."/>
            <person name="Rokhsar D.S."/>
        </authorList>
    </citation>
    <scope>NUCLEOTIDE SEQUENCE [LARGE SCALE GENOMIC DNA]</scope>
    <source>
        <strain evidence="2">cv. TDa95/00328</strain>
    </source>
</reference>
<proteinExistence type="predicted"/>
<dbReference type="EMBL" id="CM037014">
    <property type="protein sequence ID" value="KAH7685888.1"/>
    <property type="molecule type" value="Genomic_DNA"/>
</dbReference>
<keyword evidence="2" id="KW-1185">Reference proteome</keyword>
<gene>
    <name evidence="1" type="ORF">IHE45_04G068800</name>
</gene>
<protein>
    <submittedName>
        <fullName evidence="1">Peptidase S8 subtilisin-related protein</fullName>
        <ecNumber evidence="1">3.4.21.25</ecNumber>
    </submittedName>
</protein>
<name>A0ACB7WD73_DIOAL</name>
<organism evidence="1 2">
    <name type="scientific">Dioscorea alata</name>
    <name type="common">Purple yam</name>
    <dbReference type="NCBI Taxonomy" id="55571"/>
    <lineage>
        <taxon>Eukaryota</taxon>
        <taxon>Viridiplantae</taxon>
        <taxon>Streptophyta</taxon>
        <taxon>Embryophyta</taxon>
        <taxon>Tracheophyta</taxon>
        <taxon>Spermatophyta</taxon>
        <taxon>Magnoliopsida</taxon>
        <taxon>Liliopsida</taxon>
        <taxon>Dioscoreales</taxon>
        <taxon>Dioscoreaceae</taxon>
        <taxon>Dioscorea</taxon>
    </lineage>
</organism>